<gene>
    <name evidence="1" type="ORF">FRY98_02135</name>
</gene>
<dbReference type="EMBL" id="VSDO01000001">
    <property type="protein sequence ID" value="TYA14508.1"/>
    <property type="molecule type" value="Genomic_DNA"/>
</dbReference>
<dbReference type="AlphaFoldDB" id="A0A5D0CXN8"/>
<reference evidence="1 2" key="1">
    <citation type="submission" date="2019-08" db="EMBL/GenBank/DDBJ databases">
        <title>Genome sequencing of Paenibacillus faecis DSM 23593(T).</title>
        <authorList>
            <person name="Kook J.-K."/>
            <person name="Park S.-N."/>
            <person name="Lim Y.K."/>
        </authorList>
    </citation>
    <scope>NUCLEOTIDE SEQUENCE [LARGE SCALE GENOMIC DNA]</scope>
    <source>
        <strain evidence="1 2">DSM 23593</strain>
    </source>
</reference>
<comment type="caution">
    <text evidence="1">The sequence shown here is derived from an EMBL/GenBank/DDBJ whole genome shotgun (WGS) entry which is preliminary data.</text>
</comment>
<evidence type="ECO:0000313" key="1">
    <source>
        <dbReference type="EMBL" id="TYA14508.1"/>
    </source>
</evidence>
<keyword evidence="2" id="KW-1185">Reference proteome</keyword>
<dbReference type="OrthoDB" id="2086109at2"/>
<sequence>MPKHEFVVESRQDADNLSYASFSWNSKGELWRDGLSEEDHVSLEDEFISYINDSLNWLPTWNPSTKTEGMGLNHYGVTVISGQNLRVFRGILQAWTDLLGFAPENIVLKGSCFTIVGVENSGQYEKLEYKKTILIKHLQKLIRMIDRAVEEDKCILHLGI</sequence>
<organism evidence="1 2">
    <name type="scientific">Paenibacillus faecis</name>
    <dbReference type="NCBI Taxonomy" id="862114"/>
    <lineage>
        <taxon>Bacteria</taxon>
        <taxon>Bacillati</taxon>
        <taxon>Bacillota</taxon>
        <taxon>Bacilli</taxon>
        <taxon>Bacillales</taxon>
        <taxon>Paenibacillaceae</taxon>
        <taxon>Paenibacillus</taxon>
    </lineage>
</organism>
<evidence type="ECO:0000313" key="2">
    <source>
        <dbReference type="Proteomes" id="UP000325218"/>
    </source>
</evidence>
<accession>A0A5D0CXN8</accession>
<name>A0A5D0CXN8_9BACL</name>
<dbReference type="Proteomes" id="UP000325218">
    <property type="component" value="Unassembled WGS sequence"/>
</dbReference>
<protein>
    <submittedName>
        <fullName evidence="1">Uncharacterized protein</fullName>
    </submittedName>
</protein>
<proteinExistence type="predicted"/>
<dbReference type="RefSeq" id="WP_148450104.1">
    <property type="nucleotide sequence ID" value="NZ_VSDO01000001.1"/>
</dbReference>